<keyword evidence="1" id="KW-0732">Signal</keyword>
<name>A0A6F8VHI8_9PROT</name>
<feature type="signal peptide" evidence="1">
    <location>
        <begin position="1"/>
        <end position="19"/>
    </location>
</feature>
<evidence type="ECO:0000259" key="2">
    <source>
        <dbReference type="Pfam" id="PF16538"/>
    </source>
</evidence>
<dbReference type="Pfam" id="PF16548">
    <property type="entry name" value="FlgT_N"/>
    <property type="match status" value="1"/>
</dbReference>
<dbReference type="Proteomes" id="UP000502260">
    <property type="component" value="Chromosome"/>
</dbReference>
<dbReference type="KEGG" id="slac:SKTS_34530"/>
<dbReference type="InterPro" id="IPR032370">
    <property type="entry name" value="FlgT_N"/>
</dbReference>
<dbReference type="AlphaFoldDB" id="A0A6F8VHI8"/>
<dbReference type="EMBL" id="AP022853">
    <property type="protein sequence ID" value="BCB28567.1"/>
    <property type="molecule type" value="Genomic_DNA"/>
</dbReference>
<evidence type="ECO:0000313" key="5">
    <source>
        <dbReference type="EMBL" id="BCB28567.1"/>
    </source>
</evidence>
<dbReference type="Gene3D" id="2.40.10.410">
    <property type="entry name" value="FlgT, C-terminal domain"/>
    <property type="match status" value="1"/>
</dbReference>
<evidence type="ECO:0000313" key="6">
    <source>
        <dbReference type="Proteomes" id="UP000502260"/>
    </source>
</evidence>
<dbReference type="Pfam" id="PF16539">
    <property type="entry name" value="FlgT_M"/>
    <property type="match status" value="1"/>
</dbReference>
<evidence type="ECO:0000256" key="1">
    <source>
        <dbReference type="SAM" id="SignalP"/>
    </source>
</evidence>
<dbReference type="InterPro" id="IPR038165">
    <property type="entry name" value="FlgT_C_sf"/>
</dbReference>
<dbReference type="Gene3D" id="3.40.50.10610">
    <property type="entry name" value="ABC-type transport auxiliary lipoprotein component"/>
    <property type="match status" value="1"/>
</dbReference>
<reference evidence="6" key="1">
    <citation type="submission" date="2020-03" db="EMBL/GenBank/DDBJ databases">
        <title>Complete genome sequence of sulfur-oxidizing bacterium skT11.</title>
        <authorList>
            <person name="Kanda M."/>
            <person name="Kojima H."/>
            <person name="Fukui M."/>
        </authorList>
    </citation>
    <scope>NUCLEOTIDE SEQUENCE [LARGE SCALE GENOMIC DNA]</scope>
    <source>
        <strain evidence="6">skT11</strain>
    </source>
</reference>
<dbReference type="Pfam" id="PF16538">
    <property type="entry name" value="FlgT_C"/>
    <property type="match status" value="1"/>
</dbReference>
<evidence type="ECO:0000259" key="3">
    <source>
        <dbReference type="Pfam" id="PF16539"/>
    </source>
</evidence>
<feature type="domain" description="Flagellar assembly protein T C-terminal" evidence="2">
    <location>
        <begin position="339"/>
        <end position="417"/>
    </location>
</feature>
<keyword evidence="6" id="KW-1185">Reference proteome</keyword>
<feature type="domain" description="Flagellar assembly protein T middle" evidence="3">
    <location>
        <begin position="125"/>
        <end position="284"/>
    </location>
</feature>
<dbReference type="InterPro" id="IPR032386">
    <property type="entry name" value="FlgT_M"/>
</dbReference>
<sequence>MKLGLLALAVLLISSAATAQSIETEGIAALDAGGMEQARQEAIQDALQQAAMSAAAQVEASSDMDSSGRLQESVRVTPAASISSHTVLQEWSADGLLHVRIRAEVQPQEEKTAPTRAGQKAVARTPNFKKKIAVTRFQVVNSLQVEDISNIWDGYPLELLRRLELLGNVLPVNNISSLLSAGSEPIIDSPANREMIRRIAEQTGSQFVISGVILDAGFGGGTIRPYWGWQGKESGSRSELALPWPNLAVGLKPGPSERRLEVEIFIHDGLSGALIARHRASAEAGGRVTVGRDKPFASAAFFATPFGHVAERLIDTQVEAVSNDLACLPFMASIVRIQGKKVFLDAGGTSGLAPGDRLTVYRKNTNAPISSLSGTTTLGIPETSATTVTLREVQPLFALGELAADPAKVNVQIGDVARFEAARAGK</sequence>
<accession>A0A6F8VHI8</accession>
<dbReference type="Gene3D" id="3.30.1660.40">
    <property type="entry name" value="FlgT, N-terminal domain"/>
    <property type="match status" value="1"/>
</dbReference>
<protein>
    <recommendedName>
        <fullName evidence="7">Flagellar assembly protein T N-terminal domain-containing protein</fullName>
    </recommendedName>
</protein>
<dbReference type="InterPro" id="IPR032388">
    <property type="entry name" value="FlgT_C"/>
</dbReference>
<dbReference type="InterPro" id="IPR038180">
    <property type="entry name" value="FlgT_N_sf"/>
</dbReference>
<feature type="chain" id="PRO_5026129119" description="Flagellar assembly protein T N-terminal domain-containing protein" evidence="1">
    <location>
        <begin position="20"/>
        <end position="426"/>
    </location>
</feature>
<evidence type="ECO:0000259" key="4">
    <source>
        <dbReference type="Pfam" id="PF16548"/>
    </source>
</evidence>
<dbReference type="RefSeq" id="WP_173068192.1">
    <property type="nucleotide sequence ID" value="NZ_AP022853.1"/>
</dbReference>
<feature type="domain" description="Flagellar assembly protein T N-terminal" evidence="4">
    <location>
        <begin position="22"/>
        <end position="106"/>
    </location>
</feature>
<gene>
    <name evidence="5" type="ORF">SKTS_34530</name>
</gene>
<proteinExistence type="predicted"/>
<evidence type="ECO:0008006" key="7">
    <source>
        <dbReference type="Google" id="ProtNLM"/>
    </source>
</evidence>
<organism evidence="5 6">
    <name type="scientific">Sulfurimicrobium lacus</name>
    <dbReference type="NCBI Taxonomy" id="2715678"/>
    <lineage>
        <taxon>Bacteria</taxon>
        <taxon>Pseudomonadati</taxon>
        <taxon>Pseudomonadota</taxon>
        <taxon>Betaproteobacteria</taxon>
        <taxon>Nitrosomonadales</taxon>
        <taxon>Sulfuricellaceae</taxon>
        <taxon>Sulfurimicrobium</taxon>
    </lineage>
</organism>